<dbReference type="Proteomes" id="UP000034883">
    <property type="component" value="Chromosome"/>
</dbReference>
<reference evidence="2 3" key="1">
    <citation type="submission" date="2015-03" db="EMBL/GenBank/DDBJ databases">
        <title>Genome assembly of Sandaracinus amylolyticus DSM 53668.</title>
        <authorList>
            <person name="Sharma G."/>
            <person name="Subramanian S."/>
        </authorList>
    </citation>
    <scope>NUCLEOTIDE SEQUENCE [LARGE SCALE GENOMIC DNA]</scope>
    <source>
        <strain evidence="2 3">DSM 53668</strain>
    </source>
</reference>
<evidence type="ECO:0008006" key="4">
    <source>
        <dbReference type="Google" id="ProtNLM"/>
    </source>
</evidence>
<evidence type="ECO:0000256" key="1">
    <source>
        <dbReference type="SAM" id="SignalP"/>
    </source>
</evidence>
<feature type="chain" id="PRO_5002512436" description="Secreted protein" evidence="1">
    <location>
        <begin position="23"/>
        <end position="102"/>
    </location>
</feature>
<organism evidence="2 3">
    <name type="scientific">Sandaracinus amylolyticus</name>
    <dbReference type="NCBI Taxonomy" id="927083"/>
    <lineage>
        <taxon>Bacteria</taxon>
        <taxon>Pseudomonadati</taxon>
        <taxon>Myxococcota</taxon>
        <taxon>Polyangia</taxon>
        <taxon>Polyangiales</taxon>
        <taxon>Sandaracinaceae</taxon>
        <taxon>Sandaracinus</taxon>
    </lineage>
</organism>
<evidence type="ECO:0000313" key="2">
    <source>
        <dbReference type="EMBL" id="AKF04472.1"/>
    </source>
</evidence>
<feature type="signal peptide" evidence="1">
    <location>
        <begin position="1"/>
        <end position="22"/>
    </location>
</feature>
<name>A0A0F6YHW9_9BACT</name>
<keyword evidence="1" id="KW-0732">Signal</keyword>
<dbReference type="AlphaFoldDB" id="A0A0F6YHW9"/>
<evidence type="ECO:0000313" key="3">
    <source>
        <dbReference type="Proteomes" id="UP000034883"/>
    </source>
</evidence>
<protein>
    <recommendedName>
        <fullName evidence="4">Secreted protein</fullName>
    </recommendedName>
</protein>
<dbReference type="EMBL" id="CP011125">
    <property type="protein sequence ID" value="AKF04472.1"/>
    <property type="molecule type" value="Genomic_DNA"/>
</dbReference>
<dbReference type="STRING" id="927083.DB32_001621"/>
<keyword evidence="3" id="KW-1185">Reference proteome</keyword>
<sequence length="102" mass="10706">MRALVAALLFVVLSLQVTGLLAIVAAPECACDDAGCDDEDECPPLCGDTDRCGGCYRPIAVVTAPLIAGATLPVERDSTFGVAVERRPLEPDPRGLLRIPRS</sequence>
<gene>
    <name evidence="2" type="ORF">DB32_001621</name>
</gene>
<accession>A0A0F6YHW9</accession>
<dbReference type="RefSeq" id="WP_053231811.1">
    <property type="nucleotide sequence ID" value="NZ_CP011125.1"/>
</dbReference>
<proteinExistence type="predicted"/>
<dbReference type="KEGG" id="samy:DB32_001621"/>